<evidence type="ECO:0000313" key="2">
    <source>
        <dbReference type="EMBL" id="MBA9027701.1"/>
    </source>
</evidence>
<evidence type="ECO:0000313" key="3">
    <source>
        <dbReference type="Proteomes" id="UP000626697"/>
    </source>
</evidence>
<dbReference type="Gene3D" id="2.60.120.260">
    <property type="entry name" value="Galactose-binding domain-like"/>
    <property type="match status" value="1"/>
</dbReference>
<name>A0ABR6CS03_9BACI</name>
<organism evidence="2 3">
    <name type="scientific">Peribacillus huizhouensis</name>
    <dbReference type="NCBI Taxonomy" id="1501239"/>
    <lineage>
        <taxon>Bacteria</taxon>
        <taxon>Bacillati</taxon>
        <taxon>Bacillota</taxon>
        <taxon>Bacilli</taxon>
        <taxon>Bacillales</taxon>
        <taxon>Bacillaceae</taxon>
        <taxon>Peribacillus</taxon>
    </lineage>
</organism>
<protein>
    <submittedName>
        <fullName evidence="2">Lysophospholipase L1-like esterase</fullName>
    </submittedName>
</protein>
<dbReference type="Gene3D" id="3.40.50.1110">
    <property type="entry name" value="SGNH hydrolase"/>
    <property type="match status" value="1"/>
</dbReference>
<dbReference type="PANTHER" id="PTHR34407:SF1">
    <property type="entry name" value="SGNH HYDROLASE-TYPE ESTERASE DOMAIN-CONTAINING PROTEIN"/>
    <property type="match status" value="1"/>
</dbReference>
<evidence type="ECO:0000259" key="1">
    <source>
        <dbReference type="Pfam" id="PF13472"/>
    </source>
</evidence>
<dbReference type="Pfam" id="PF13472">
    <property type="entry name" value="Lipase_GDSL_2"/>
    <property type="match status" value="1"/>
</dbReference>
<keyword evidence="3" id="KW-1185">Reference proteome</keyword>
<accession>A0ABR6CS03</accession>
<feature type="domain" description="SGNH hydrolase-type esterase" evidence="1">
    <location>
        <begin position="51"/>
        <end position="212"/>
    </location>
</feature>
<dbReference type="EMBL" id="JACJHX010000009">
    <property type="protein sequence ID" value="MBA9027701.1"/>
    <property type="molecule type" value="Genomic_DNA"/>
</dbReference>
<dbReference type="InterPro" id="IPR036514">
    <property type="entry name" value="SGNH_hydro_sf"/>
</dbReference>
<dbReference type="CDD" id="cd00229">
    <property type="entry name" value="SGNH_hydrolase"/>
    <property type="match status" value="1"/>
</dbReference>
<sequence>MKSKIIMTFIALFLTTSILFVFLLNQKTYGNETLPNVYEKIKTNKPIRYLVIGDSIGRGSGAATPEERWFVRLENMMKQKENIKISGDYIVQSGATAFEGLYNFSQTTIKEPPDLVFIVFGENDRKYMSANDFGEIYEALVRKVKTRFPNAEIFTITESSLTFYDFADEIMKISRHYGTAHLDMRPVFAKSGLSMEQLTKDFIHPNGIGYQLYANEIYSQLLSHTIEDKVIAPLSIPLYRQKDLNLIKINKPSRINGFNHSSLGFVSELKGNYIEYDFTGTILGGIFLRTPIGGKLDVFIDGNYTTTIDTWWPFSKERYLYITNGLSNGIHKVRFETSGTKSLMNLTGKADVHIISIITNK</sequence>
<comment type="caution">
    <text evidence="2">The sequence shown here is derived from an EMBL/GenBank/DDBJ whole genome shotgun (WGS) entry which is preliminary data.</text>
</comment>
<dbReference type="PANTHER" id="PTHR34407">
    <property type="entry name" value="EXPRESSED PROTEIN"/>
    <property type="match status" value="1"/>
</dbReference>
<dbReference type="InterPro" id="IPR013830">
    <property type="entry name" value="SGNH_hydro"/>
</dbReference>
<reference evidence="2 3" key="1">
    <citation type="submission" date="2020-08" db="EMBL/GenBank/DDBJ databases">
        <title>Genomic Encyclopedia of Type Strains, Phase IV (KMG-IV): sequencing the most valuable type-strain genomes for metagenomic binning, comparative biology and taxonomic classification.</title>
        <authorList>
            <person name="Goeker M."/>
        </authorList>
    </citation>
    <scope>NUCLEOTIDE SEQUENCE [LARGE SCALE GENOMIC DNA]</scope>
    <source>
        <strain evidence="2 3">DSM 105481</strain>
    </source>
</reference>
<proteinExistence type="predicted"/>
<dbReference type="RefSeq" id="WP_028391456.1">
    <property type="nucleotide sequence ID" value="NZ_JACJHX010000009.1"/>
</dbReference>
<gene>
    <name evidence="2" type="ORF">HNP81_002992</name>
</gene>
<dbReference type="Proteomes" id="UP000626697">
    <property type="component" value="Unassembled WGS sequence"/>
</dbReference>
<dbReference type="SUPFAM" id="SSF52266">
    <property type="entry name" value="SGNH hydrolase"/>
    <property type="match status" value="1"/>
</dbReference>